<keyword evidence="3" id="KW-1185">Reference proteome</keyword>
<evidence type="ECO:0000256" key="1">
    <source>
        <dbReference type="SAM" id="SignalP"/>
    </source>
</evidence>
<evidence type="ECO:0000313" key="3">
    <source>
        <dbReference type="Proteomes" id="UP000237381"/>
    </source>
</evidence>
<proteinExistence type="predicted"/>
<name>A0A2S4MGI9_9BURK</name>
<accession>A0A2S4MGI9</accession>
<sequence>MTICSLMRAGRVAAFACLASALAATATPARAALGDIATARPTASAASDSNATHYLPGGAVRVTQTIDAFGTRLREYVATGSGEVFAYTWQGPSAPNLDILLGRYAGEYQSGAVALHLAGRDGLHAARVDTPSVVVESGGLMRSYVGRAWLPSALPAGITEGDLR</sequence>
<reference evidence="2 3" key="1">
    <citation type="submission" date="2018-01" db="EMBL/GenBank/DDBJ databases">
        <title>Genomic Encyclopedia of Type Strains, Phase III (KMG-III): the genomes of soil and plant-associated and newly described type strains.</title>
        <authorList>
            <person name="Whitman W."/>
        </authorList>
    </citation>
    <scope>NUCLEOTIDE SEQUENCE [LARGE SCALE GENOMIC DNA]</scope>
    <source>
        <strain evidence="2 3">JCM 18070</strain>
    </source>
</reference>
<dbReference type="RefSeq" id="WP_103704063.1">
    <property type="nucleotide sequence ID" value="NZ_PQGA01000003.1"/>
</dbReference>
<dbReference type="InterPro" id="IPR021267">
    <property type="entry name" value="DUF2844"/>
</dbReference>
<evidence type="ECO:0000313" key="2">
    <source>
        <dbReference type="EMBL" id="POR53864.1"/>
    </source>
</evidence>
<feature type="signal peptide" evidence="1">
    <location>
        <begin position="1"/>
        <end position="31"/>
    </location>
</feature>
<dbReference type="Proteomes" id="UP000237381">
    <property type="component" value="Unassembled WGS sequence"/>
</dbReference>
<gene>
    <name evidence="2" type="ORF">B0G62_103446</name>
</gene>
<dbReference type="AlphaFoldDB" id="A0A2S4MGI9"/>
<dbReference type="EMBL" id="PQGA01000003">
    <property type="protein sequence ID" value="POR53864.1"/>
    <property type="molecule type" value="Genomic_DNA"/>
</dbReference>
<organism evidence="2 3">
    <name type="scientific">Paraburkholderia eburnea</name>
    <dbReference type="NCBI Taxonomy" id="1189126"/>
    <lineage>
        <taxon>Bacteria</taxon>
        <taxon>Pseudomonadati</taxon>
        <taxon>Pseudomonadota</taxon>
        <taxon>Betaproteobacteria</taxon>
        <taxon>Burkholderiales</taxon>
        <taxon>Burkholderiaceae</taxon>
        <taxon>Paraburkholderia</taxon>
    </lineage>
</organism>
<feature type="chain" id="PRO_5015720469" evidence="1">
    <location>
        <begin position="32"/>
        <end position="164"/>
    </location>
</feature>
<protein>
    <submittedName>
        <fullName evidence="2">Uncharacterized protein DUF2844</fullName>
    </submittedName>
</protein>
<dbReference type="OrthoDB" id="7561239at2"/>
<comment type="caution">
    <text evidence="2">The sequence shown here is derived from an EMBL/GenBank/DDBJ whole genome shotgun (WGS) entry which is preliminary data.</text>
</comment>
<dbReference type="Pfam" id="PF11005">
    <property type="entry name" value="DUF2844"/>
    <property type="match status" value="1"/>
</dbReference>
<keyword evidence="1" id="KW-0732">Signal</keyword>